<feature type="chain" id="PRO_5006876253" description="Secreted protein" evidence="1">
    <location>
        <begin position="24"/>
        <end position="112"/>
    </location>
</feature>
<dbReference type="EMBL" id="JYDI01000096">
    <property type="protein sequence ID" value="KRY52902.1"/>
    <property type="molecule type" value="Genomic_DNA"/>
</dbReference>
<dbReference type="AlphaFoldDB" id="A0A0V1CUS0"/>
<accession>A0A0V1CUS0</accession>
<dbReference type="Proteomes" id="UP000054653">
    <property type="component" value="Unassembled WGS sequence"/>
</dbReference>
<evidence type="ECO:0000313" key="3">
    <source>
        <dbReference type="Proteomes" id="UP000054653"/>
    </source>
</evidence>
<comment type="caution">
    <text evidence="2">The sequence shown here is derived from an EMBL/GenBank/DDBJ whole genome shotgun (WGS) entry which is preliminary data.</text>
</comment>
<proteinExistence type="predicted"/>
<reference evidence="2 3" key="1">
    <citation type="submission" date="2015-01" db="EMBL/GenBank/DDBJ databases">
        <title>Evolution of Trichinella species and genotypes.</title>
        <authorList>
            <person name="Korhonen P.K."/>
            <person name="Edoardo P."/>
            <person name="Giuseppe L.R."/>
            <person name="Gasser R.B."/>
        </authorList>
    </citation>
    <scope>NUCLEOTIDE SEQUENCE [LARGE SCALE GENOMIC DNA]</scope>
    <source>
        <strain evidence="2">ISS120</strain>
    </source>
</reference>
<evidence type="ECO:0008006" key="4">
    <source>
        <dbReference type="Google" id="ProtNLM"/>
    </source>
</evidence>
<gene>
    <name evidence="2" type="ORF">T03_15610</name>
</gene>
<name>A0A0V1CUS0_TRIBR</name>
<organism evidence="2 3">
    <name type="scientific">Trichinella britovi</name>
    <name type="common">Parasitic roundworm</name>
    <dbReference type="NCBI Taxonomy" id="45882"/>
    <lineage>
        <taxon>Eukaryota</taxon>
        <taxon>Metazoa</taxon>
        <taxon>Ecdysozoa</taxon>
        <taxon>Nematoda</taxon>
        <taxon>Enoplea</taxon>
        <taxon>Dorylaimia</taxon>
        <taxon>Trichinellida</taxon>
        <taxon>Trichinellidae</taxon>
        <taxon>Trichinella</taxon>
    </lineage>
</organism>
<evidence type="ECO:0000313" key="2">
    <source>
        <dbReference type="EMBL" id="KRY52902.1"/>
    </source>
</evidence>
<protein>
    <recommendedName>
        <fullName evidence="4">Secreted protein</fullName>
    </recommendedName>
</protein>
<keyword evidence="1" id="KW-0732">Signal</keyword>
<keyword evidence="3" id="KW-1185">Reference proteome</keyword>
<evidence type="ECO:0000256" key="1">
    <source>
        <dbReference type="SAM" id="SignalP"/>
    </source>
</evidence>
<feature type="signal peptide" evidence="1">
    <location>
        <begin position="1"/>
        <end position="23"/>
    </location>
</feature>
<sequence length="112" mass="13015">MVSFRYLHLTYCWSVCKLTSCFCWQSLLDQWSEQRRQPRRGNCLFIGRSEQAAGRERECMCVCVCIGEQLRPRQFETEKCLLPHGGNVPDPFVTDPIIDYDTGWHVASVNLP</sequence>